<evidence type="ECO:0000313" key="2">
    <source>
        <dbReference type="WBParaSite" id="Pan_g2277.t1"/>
    </source>
</evidence>
<name>A0A7E4VMX9_PANRE</name>
<sequence length="310" mass="35386">MYRRMLSVIHFSKWRFVAIDGFVGLVMLAQLSRVEFDRYATHSPRFIPVKNQVQQAFDCYKNMLDINRKHGNTWDDADLASLTEIVEKCAGPLQPLLNLQEFKSNTTEDIKFIVPGTSSKFIYTMMTIGIDNNTESEQAIMEMYPNFDRFVGVDATPEVNQDLVKGIGGKFLNYQIVGNQTIMPNHSTNTTFNGTVSVPSVDLTHVFKAAEMEHNITVLNLNINNDEQVLFGELISKSQEYPTICQLNIKFNHPDVHNDGSIILGLLYRASSFGRYLLIKSTSTANFKRFFFLNVRDAYCIEKYAKILFN</sequence>
<keyword evidence="1" id="KW-1185">Reference proteome</keyword>
<reference evidence="2" key="2">
    <citation type="submission" date="2020-10" db="UniProtKB">
        <authorList>
            <consortium name="WormBaseParasite"/>
        </authorList>
    </citation>
    <scope>IDENTIFICATION</scope>
</reference>
<accession>A0A7E4VMX9</accession>
<reference evidence="1" key="1">
    <citation type="journal article" date="2013" name="Genetics">
        <title>The draft genome and transcriptome of Panagrellus redivivus are shaped by the harsh demands of a free-living lifestyle.</title>
        <authorList>
            <person name="Srinivasan J."/>
            <person name="Dillman A.R."/>
            <person name="Macchietto M.G."/>
            <person name="Heikkinen L."/>
            <person name="Lakso M."/>
            <person name="Fracchia K.M."/>
            <person name="Antoshechkin I."/>
            <person name="Mortazavi A."/>
            <person name="Wong G."/>
            <person name="Sternberg P.W."/>
        </authorList>
    </citation>
    <scope>NUCLEOTIDE SEQUENCE [LARGE SCALE GENOMIC DNA]</scope>
    <source>
        <strain evidence="1">MT8872</strain>
    </source>
</reference>
<dbReference type="WBParaSite" id="Pan_g2277.t1">
    <property type="protein sequence ID" value="Pan_g2277.t1"/>
    <property type="gene ID" value="Pan_g2277"/>
</dbReference>
<evidence type="ECO:0000313" key="1">
    <source>
        <dbReference type="Proteomes" id="UP000492821"/>
    </source>
</evidence>
<dbReference type="AlphaFoldDB" id="A0A7E4VMX9"/>
<organism evidence="1 2">
    <name type="scientific">Panagrellus redivivus</name>
    <name type="common">Microworm</name>
    <dbReference type="NCBI Taxonomy" id="6233"/>
    <lineage>
        <taxon>Eukaryota</taxon>
        <taxon>Metazoa</taxon>
        <taxon>Ecdysozoa</taxon>
        <taxon>Nematoda</taxon>
        <taxon>Chromadorea</taxon>
        <taxon>Rhabditida</taxon>
        <taxon>Tylenchina</taxon>
        <taxon>Panagrolaimomorpha</taxon>
        <taxon>Panagrolaimoidea</taxon>
        <taxon>Panagrolaimidae</taxon>
        <taxon>Panagrellus</taxon>
    </lineage>
</organism>
<protein>
    <submittedName>
        <fullName evidence="2">Methyltransf_21 domain-containing protein</fullName>
    </submittedName>
</protein>
<dbReference type="PANTHER" id="PTHR22989">
    <property type="entry name" value="UNCHARACTERIZED DUF13 C.ELEGANS"/>
    <property type="match status" value="1"/>
</dbReference>
<dbReference type="PANTHER" id="PTHR22989:SF3">
    <property type="entry name" value="METHYLTRANSFERASE FKBM DOMAIN-CONTAINING PROTEIN"/>
    <property type="match status" value="1"/>
</dbReference>
<dbReference type="Proteomes" id="UP000492821">
    <property type="component" value="Unassembled WGS sequence"/>
</dbReference>
<proteinExistence type="predicted"/>